<feature type="compositionally biased region" description="Low complexity" evidence="12">
    <location>
        <begin position="154"/>
        <end position="163"/>
    </location>
</feature>
<dbReference type="EC" id="2.3.1.282" evidence="5"/>
<comment type="catalytic activity">
    <reaction evidence="3">
        <text>2 a mycocerosyl-[mycocerosic acid synthase] + a phthiodiolone = a dimycocerosyl phthiodiolone + 2 holo-[mycocerosic acid synthase].</text>
        <dbReference type="EC" id="2.3.1.282"/>
    </reaction>
</comment>
<dbReference type="AlphaFoldDB" id="A0A918NWE2"/>
<dbReference type="GO" id="GO:0031177">
    <property type="term" value="F:phosphopantetheine binding"/>
    <property type="evidence" value="ECO:0007669"/>
    <property type="project" value="TreeGrafter"/>
</dbReference>
<evidence type="ECO:0000256" key="5">
    <source>
        <dbReference type="ARBA" id="ARBA00012866"/>
    </source>
</evidence>
<dbReference type="InterPro" id="IPR023213">
    <property type="entry name" value="CAT-like_dom_sf"/>
</dbReference>
<dbReference type="SUPFAM" id="SSF52777">
    <property type="entry name" value="CoA-dependent acyltransferases"/>
    <property type="match status" value="2"/>
</dbReference>
<dbReference type="RefSeq" id="WP_190193716.1">
    <property type="nucleotide sequence ID" value="NZ_BMVU01000043.1"/>
</dbReference>
<keyword evidence="15" id="KW-1185">Reference proteome</keyword>
<evidence type="ECO:0000256" key="1">
    <source>
        <dbReference type="ARBA" id="ARBA00000026"/>
    </source>
</evidence>
<comment type="catalytic activity">
    <reaction evidence="2">
        <text>2 a mycocerosyl-[mycocerosic acid synthase] + a phenolphthiocerol = a dimycocerosyl phenolphthiocerol + 2 holo-[mycocerosic acid synthase].</text>
        <dbReference type="EC" id="2.3.1.282"/>
    </reaction>
</comment>
<keyword evidence="8" id="KW-0012">Acyltransferase</keyword>
<accession>A0A918NWE2</accession>
<evidence type="ECO:0000256" key="8">
    <source>
        <dbReference type="ARBA" id="ARBA00023315"/>
    </source>
</evidence>
<comment type="catalytic activity">
    <reaction evidence="1">
        <text>2 a mycocerosyl-[mycocerosic acid synthase] + a phthiocerol = a dimycocerosyl phthiocerol + 2 holo-[mycocerosic acid synthase].</text>
        <dbReference type="EC" id="2.3.1.282"/>
    </reaction>
</comment>
<dbReference type="GO" id="GO:0016746">
    <property type="term" value="F:acyltransferase activity"/>
    <property type="evidence" value="ECO:0007669"/>
    <property type="project" value="UniProtKB-KW"/>
</dbReference>
<protein>
    <recommendedName>
        <fullName evidence="6">Phthiocerol/phthiodiolone dimycocerosyl transferase</fullName>
        <ecNumber evidence="5">2.3.1.282</ecNumber>
    </recommendedName>
    <alternativeName>
        <fullName evidence="11">Acyltransferase PapA5</fullName>
    </alternativeName>
    <alternativeName>
        <fullName evidence="9">Phthiocerol/phthiodiolone O-acyltransferase</fullName>
    </alternativeName>
    <alternativeName>
        <fullName evidence="10">Polyketide synthase-associated protein A5</fullName>
    </alternativeName>
</protein>
<evidence type="ECO:0000256" key="11">
    <source>
        <dbReference type="ARBA" id="ARBA00033407"/>
    </source>
</evidence>
<dbReference type="EMBL" id="BMVU01000043">
    <property type="protein sequence ID" value="GGY00463.1"/>
    <property type="molecule type" value="Genomic_DNA"/>
</dbReference>
<evidence type="ECO:0000259" key="13">
    <source>
        <dbReference type="Pfam" id="PF16911"/>
    </source>
</evidence>
<comment type="similarity">
    <text evidence="4">Belongs to the acyltransferase PapA5 family.</text>
</comment>
<dbReference type="GO" id="GO:0044550">
    <property type="term" value="P:secondary metabolite biosynthetic process"/>
    <property type="evidence" value="ECO:0007669"/>
    <property type="project" value="TreeGrafter"/>
</dbReference>
<proteinExistence type="inferred from homology"/>
<evidence type="ECO:0000256" key="2">
    <source>
        <dbReference type="ARBA" id="ARBA00000625"/>
    </source>
</evidence>
<feature type="domain" description="Phthiocerol/phthiodiolone dimycocerosyl transferase C-terminal" evidence="13">
    <location>
        <begin position="233"/>
        <end position="422"/>
    </location>
</feature>
<evidence type="ECO:0000313" key="14">
    <source>
        <dbReference type="EMBL" id="GGY00463.1"/>
    </source>
</evidence>
<evidence type="ECO:0000313" key="15">
    <source>
        <dbReference type="Proteomes" id="UP000619244"/>
    </source>
</evidence>
<dbReference type="Gene3D" id="3.30.559.10">
    <property type="entry name" value="Chloramphenicol acetyltransferase-like domain"/>
    <property type="match status" value="1"/>
</dbReference>
<evidence type="ECO:0000256" key="4">
    <source>
        <dbReference type="ARBA" id="ARBA00006558"/>
    </source>
</evidence>
<reference evidence="14" key="1">
    <citation type="journal article" date="2014" name="Int. J. Syst. Evol. Microbiol.">
        <title>Complete genome sequence of Corynebacterium casei LMG S-19264T (=DSM 44701T), isolated from a smear-ripened cheese.</title>
        <authorList>
            <consortium name="US DOE Joint Genome Institute (JGI-PGF)"/>
            <person name="Walter F."/>
            <person name="Albersmeier A."/>
            <person name="Kalinowski J."/>
            <person name="Ruckert C."/>
        </authorList>
    </citation>
    <scope>NUCLEOTIDE SEQUENCE</scope>
    <source>
        <strain evidence="14">JCM 4790</strain>
    </source>
</reference>
<evidence type="ECO:0000256" key="7">
    <source>
        <dbReference type="ARBA" id="ARBA00022679"/>
    </source>
</evidence>
<dbReference type="Pfam" id="PF16911">
    <property type="entry name" value="PapA_C"/>
    <property type="match status" value="1"/>
</dbReference>
<gene>
    <name evidence="14" type="ORF">GCM10010358_62810</name>
</gene>
<dbReference type="GO" id="GO:0005737">
    <property type="term" value="C:cytoplasm"/>
    <property type="evidence" value="ECO:0007669"/>
    <property type="project" value="TreeGrafter"/>
</dbReference>
<organism evidence="14 15">
    <name type="scientific">Streptomyces minutiscleroticus</name>
    <dbReference type="NCBI Taxonomy" id="68238"/>
    <lineage>
        <taxon>Bacteria</taxon>
        <taxon>Bacillati</taxon>
        <taxon>Actinomycetota</taxon>
        <taxon>Actinomycetes</taxon>
        <taxon>Kitasatosporales</taxon>
        <taxon>Streptomycetaceae</taxon>
        <taxon>Streptomyces</taxon>
    </lineage>
</organism>
<dbReference type="Proteomes" id="UP000619244">
    <property type="component" value="Unassembled WGS sequence"/>
</dbReference>
<evidence type="ECO:0000256" key="6">
    <source>
        <dbReference type="ARBA" id="ARBA00013449"/>
    </source>
</evidence>
<evidence type="ECO:0000256" key="9">
    <source>
        <dbReference type="ARBA" id="ARBA00030465"/>
    </source>
</evidence>
<name>A0A918NWE2_9ACTN</name>
<feature type="region of interest" description="Disordered" evidence="12">
    <location>
        <begin position="146"/>
        <end position="173"/>
    </location>
</feature>
<evidence type="ECO:0000256" key="10">
    <source>
        <dbReference type="ARBA" id="ARBA00032317"/>
    </source>
</evidence>
<dbReference type="PANTHER" id="PTHR45527">
    <property type="entry name" value="NONRIBOSOMAL PEPTIDE SYNTHETASE"/>
    <property type="match status" value="1"/>
</dbReference>
<dbReference type="PANTHER" id="PTHR45527:SF1">
    <property type="entry name" value="FATTY ACID SYNTHASE"/>
    <property type="match status" value="1"/>
</dbReference>
<dbReference type="Gene3D" id="3.30.559.30">
    <property type="entry name" value="Nonribosomal peptide synthetase, condensation domain"/>
    <property type="match status" value="1"/>
</dbReference>
<dbReference type="GO" id="GO:0043041">
    <property type="term" value="P:amino acid activation for nonribosomal peptide biosynthetic process"/>
    <property type="evidence" value="ECO:0007669"/>
    <property type="project" value="TreeGrafter"/>
</dbReference>
<evidence type="ECO:0000256" key="3">
    <source>
        <dbReference type="ARBA" id="ARBA00001907"/>
    </source>
</evidence>
<evidence type="ECO:0000256" key="12">
    <source>
        <dbReference type="SAM" id="MobiDB-lite"/>
    </source>
</evidence>
<comment type="caution">
    <text evidence="14">The sequence shown here is derived from an EMBL/GenBank/DDBJ whole genome shotgun (WGS) entry which is preliminary data.</text>
</comment>
<sequence length="462" mass="49288">MQRALCPVETLYVGQRSRAVLSCTLHGHVDVEALSAAFDAVTTEQPTLRTRIVPDGAGYALRLLAADERPRLVTRTGDPEDAYAAELNAPLPVGGPLSRAVLVSAPDREHHLFVLVVDHTVTDGHSSITLLNTLWERYGALVEGAGDRHGDGSAATAAAHPATGPEDAPRWPRPVSALLPGGDDADTAEYLGRRVEEAGRHPVELVAYDVPRPPTAVSAADRGAFATGPGRDEGRIEVCRLTLGTEETTRLRQAARRAGVSAHSLVSAAALTAARRRLEGDGPRTLGCLSPVDLRSRISPPLSPSVMVAAVTTHLQTVEVSARTGPLELARAVHTRLKDFIARGDHFREARITPEIPRNPALQLGTVIVTNMGVVPGPRFPEGLRASDVRLVPARENYFPRAGRSPVMACVVSFDGRLAVEFPYFTSCFSPSFMRAFRDDVLDGLLAFAGAAESGRVPAHAS</sequence>
<reference evidence="14" key="2">
    <citation type="submission" date="2020-09" db="EMBL/GenBank/DDBJ databases">
        <authorList>
            <person name="Sun Q."/>
            <person name="Ohkuma M."/>
        </authorList>
    </citation>
    <scope>NUCLEOTIDE SEQUENCE</scope>
    <source>
        <strain evidence="14">JCM 4790</strain>
    </source>
</reference>
<keyword evidence="7" id="KW-0808">Transferase</keyword>
<dbReference type="InterPro" id="IPR031641">
    <property type="entry name" value="PapA_C"/>
</dbReference>